<evidence type="ECO:0000313" key="2">
    <source>
        <dbReference type="EMBL" id="GMR58696.1"/>
    </source>
</evidence>
<evidence type="ECO:0000256" key="1">
    <source>
        <dbReference type="SAM" id="MobiDB-lite"/>
    </source>
</evidence>
<feature type="region of interest" description="Disordered" evidence="1">
    <location>
        <begin position="1"/>
        <end position="49"/>
    </location>
</feature>
<feature type="non-terminal residue" evidence="2">
    <location>
        <position position="1"/>
    </location>
</feature>
<evidence type="ECO:0000313" key="3">
    <source>
        <dbReference type="Proteomes" id="UP001328107"/>
    </source>
</evidence>
<dbReference type="AlphaFoldDB" id="A0AAN5IDK3"/>
<sequence length="129" mass="15608">RNREKSRRRKKRRWRRKRRRRRVSLIESEERRRRKSQRRQIRRCRREEHRSMRNISRIKNFSTENETSTIILLLVSQDGISHLVSSKINLTPNYSLRCTYPSISTHSHKPSRAVVPILELCSSPDLSTC</sequence>
<reference evidence="3" key="1">
    <citation type="submission" date="2022-10" db="EMBL/GenBank/DDBJ databases">
        <title>Genome assembly of Pristionchus species.</title>
        <authorList>
            <person name="Yoshida K."/>
            <person name="Sommer R.J."/>
        </authorList>
    </citation>
    <scope>NUCLEOTIDE SEQUENCE [LARGE SCALE GENOMIC DNA]</scope>
    <source>
        <strain evidence="3">RS5460</strain>
    </source>
</reference>
<feature type="compositionally biased region" description="Basic residues" evidence="1">
    <location>
        <begin position="32"/>
        <end position="44"/>
    </location>
</feature>
<name>A0AAN5IDK3_9BILA</name>
<feature type="non-terminal residue" evidence="2">
    <location>
        <position position="129"/>
    </location>
</feature>
<organism evidence="2 3">
    <name type="scientific">Pristionchus mayeri</name>
    <dbReference type="NCBI Taxonomy" id="1317129"/>
    <lineage>
        <taxon>Eukaryota</taxon>
        <taxon>Metazoa</taxon>
        <taxon>Ecdysozoa</taxon>
        <taxon>Nematoda</taxon>
        <taxon>Chromadorea</taxon>
        <taxon>Rhabditida</taxon>
        <taxon>Rhabditina</taxon>
        <taxon>Diplogasteromorpha</taxon>
        <taxon>Diplogasteroidea</taxon>
        <taxon>Neodiplogasteridae</taxon>
        <taxon>Pristionchus</taxon>
    </lineage>
</organism>
<gene>
    <name evidence="2" type="ORF">PMAYCL1PPCAC_28891</name>
</gene>
<accession>A0AAN5IDK3</accession>
<keyword evidence="3" id="KW-1185">Reference proteome</keyword>
<comment type="caution">
    <text evidence="2">The sequence shown here is derived from an EMBL/GenBank/DDBJ whole genome shotgun (WGS) entry which is preliminary data.</text>
</comment>
<feature type="compositionally biased region" description="Basic residues" evidence="1">
    <location>
        <begin position="1"/>
        <end position="23"/>
    </location>
</feature>
<protein>
    <submittedName>
        <fullName evidence="2">Uncharacterized protein</fullName>
    </submittedName>
</protein>
<dbReference type="Proteomes" id="UP001328107">
    <property type="component" value="Unassembled WGS sequence"/>
</dbReference>
<proteinExistence type="predicted"/>
<dbReference type="EMBL" id="BTRK01000006">
    <property type="protein sequence ID" value="GMR58696.1"/>
    <property type="molecule type" value="Genomic_DNA"/>
</dbReference>